<gene>
    <name evidence="2" type="ORF">HYE67_000321</name>
</gene>
<protein>
    <submittedName>
        <fullName evidence="2">Uncharacterized protein</fullName>
    </submittedName>
</protein>
<name>A0A7S8HRC8_FUSCU</name>
<accession>A0A7S8HRC8</accession>
<evidence type="ECO:0000313" key="3">
    <source>
        <dbReference type="Proteomes" id="UP000663297"/>
    </source>
</evidence>
<dbReference type="AlphaFoldDB" id="A0A7S8HRC8"/>
<evidence type="ECO:0000256" key="1">
    <source>
        <dbReference type="SAM" id="MobiDB-lite"/>
    </source>
</evidence>
<dbReference type="Proteomes" id="UP000663297">
    <property type="component" value="Chromosome 1"/>
</dbReference>
<reference evidence="2" key="1">
    <citation type="submission" date="2020-11" db="EMBL/GenBank/DDBJ databases">
        <title>The chromosome-scale genome resource for two endophytic Fusarium species: F. culmorum and F. pseudograminearum.</title>
        <authorList>
            <person name="Yuan Z."/>
        </authorList>
    </citation>
    <scope>NUCLEOTIDE SEQUENCE</scope>
    <source>
        <strain evidence="2">Class2-1B</strain>
    </source>
</reference>
<organism evidence="2 3">
    <name type="scientific">Fusarium culmorum</name>
    <dbReference type="NCBI Taxonomy" id="5516"/>
    <lineage>
        <taxon>Eukaryota</taxon>
        <taxon>Fungi</taxon>
        <taxon>Dikarya</taxon>
        <taxon>Ascomycota</taxon>
        <taxon>Pezizomycotina</taxon>
        <taxon>Sordariomycetes</taxon>
        <taxon>Hypocreomycetidae</taxon>
        <taxon>Hypocreales</taxon>
        <taxon>Nectriaceae</taxon>
        <taxon>Fusarium</taxon>
    </lineage>
</organism>
<evidence type="ECO:0000313" key="2">
    <source>
        <dbReference type="EMBL" id="QPC58090.1"/>
    </source>
</evidence>
<proteinExistence type="predicted"/>
<dbReference type="EMBL" id="CP064747">
    <property type="protein sequence ID" value="QPC58090.1"/>
    <property type="molecule type" value="Genomic_DNA"/>
</dbReference>
<sequence length="251" mass="27004">MTSEAQTSCTESIEDAPIQYSAPGTDAIQPTIHTYEAPVHEPEPSKHSIPEYHPPVSVPISEPVPPPIPTESVQAPVVDPTVIHQPQPAPSSFKTVTSLVPAPTNQVVMLNLSDATLGLYATFIEIDGHRAIRLAPPPNGEASFTIEVNTNLEFAPHSFVKLLTSIKVENICPNTKRNSKVFERDDAGNGFRAVYDKKTISKKELKGPGKKTQQIDSKKFKQEVGKALQVIVKGGSNPVAGTVTGASLRKS</sequence>
<feature type="region of interest" description="Disordered" evidence="1">
    <location>
        <begin position="1"/>
        <end position="25"/>
    </location>
</feature>
<feature type="compositionally biased region" description="Polar residues" evidence="1">
    <location>
        <begin position="1"/>
        <end position="11"/>
    </location>
</feature>